<dbReference type="PROSITE" id="PS50853">
    <property type="entry name" value="FN3"/>
    <property type="match status" value="1"/>
</dbReference>
<dbReference type="PROSITE" id="PS50835">
    <property type="entry name" value="IG_LIKE"/>
    <property type="match status" value="1"/>
</dbReference>
<evidence type="ECO:0000256" key="1">
    <source>
        <dbReference type="ARBA" id="ARBA00004479"/>
    </source>
</evidence>
<dbReference type="PANTHER" id="PTHR11640:SF31">
    <property type="entry name" value="IRREGULAR CHIASM C-ROUGHEST PROTEIN-RELATED"/>
    <property type="match status" value="1"/>
</dbReference>
<keyword evidence="9" id="KW-1185">Reference proteome</keyword>
<evidence type="ECO:0000259" key="7">
    <source>
        <dbReference type="PROSITE" id="PS50853"/>
    </source>
</evidence>
<dbReference type="InterPro" id="IPR003599">
    <property type="entry name" value="Ig_sub"/>
</dbReference>
<protein>
    <recommendedName>
        <fullName evidence="10">Ig-like domain-containing protein</fullName>
    </recommendedName>
</protein>
<feature type="domain" description="Ig-like" evidence="6">
    <location>
        <begin position="397"/>
        <end position="474"/>
    </location>
</feature>
<dbReference type="SUPFAM" id="SSF49265">
    <property type="entry name" value="Fibronectin type III"/>
    <property type="match status" value="1"/>
</dbReference>
<sequence length="527" mass="55484">MTGGSGVTISEYTVTVDGGMTQTVSHDDSGDVFTATITVPQFNTSYSVSVTAINSCGLSSQPATTTVFIEARVPPQPTVQSLVMYCDVPLSGGRPVVLNWTEGPYALFSQHLTPVVLLTITNDCSNYNISITLSNDIGSSQPVSIIFNSAPVEVEEGESPAGGPAVVVSLNPLCRSVPYTVGLSFGVRENSGETCLPQQNVTANILPGTPVILPINVTTLPLADGQQYCFTVPQLNIEGDLPTASTSTCTDTREEKESISTGVAVAITLTISVLVGGERGERKKKKKREELVAAIYEEPVHSVETAIPLSENQAYGQIQIDIPLGTVCVECVVDGVVDTATTTFLIGNSPITSLDGGVLVVDDTSMTFQASTALTLRCVSGSGAVRQASVFLDVYLPPIITGATTVNEGGTLSLSCDSTNSNREPSAQWFDKDGQMVSSSGILNIPNIMRSQAGSYTCRTFPPNLDNSTSTTVTVVVQLGVVIGSCGTLFAIRRGGERGERKKKKKEEFVAAFMRASSFSGDCHSSL</sequence>
<keyword evidence="4" id="KW-0325">Glycoprotein</keyword>
<dbReference type="InterPro" id="IPR003961">
    <property type="entry name" value="FN3_dom"/>
</dbReference>
<dbReference type="SUPFAM" id="SSF48726">
    <property type="entry name" value="Immunoglobulin"/>
    <property type="match status" value="1"/>
</dbReference>
<dbReference type="GO" id="GO:0005911">
    <property type="term" value="C:cell-cell junction"/>
    <property type="evidence" value="ECO:0007669"/>
    <property type="project" value="TreeGrafter"/>
</dbReference>
<keyword evidence="2" id="KW-0472">Membrane</keyword>
<dbReference type="AlphaFoldDB" id="A0AA35XG14"/>
<evidence type="ECO:0000256" key="5">
    <source>
        <dbReference type="ARBA" id="ARBA00023319"/>
    </source>
</evidence>
<dbReference type="Proteomes" id="UP001174909">
    <property type="component" value="Unassembled WGS sequence"/>
</dbReference>
<keyword evidence="3" id="KW-1015">Disulfide bond</keyword>
<evidence type="ECO:0000313" key="9">
    <source>
        <dbReference type="Proteomes" id="UP001174909"/>
    </source>
</evidence>
<dbReference type="InterPro" id="IPR013783">
    <property type="entry name" value="Ig-like_fold"/>
</dbReference>
<evidence type="ECO:0000256" key="2">
    <source>
        <dbReference type="ARBA" id="ARBA00023136"/>
    </source>
</evidence>
<evidence type="ECO:0000256" key="3">
    <source>
        <dbReference type="ARBA" id="ARBA00023157"/>
    </source>
</evidence>
<evidence type="ECO:0000313" key="8">
    <source>
        <dbReference type="EMBL" id="CAI8049452.1"/>
    </source>
</evidence>
<dbReference type="Gene3D" id="2.60.40.10">
    <property type="entry name" value="Immunoglobulins"/>
    <property type="match status" value="2"/>
</dbReference>
<organism evidence="8 9">
    <name type="scientific">Geodia barretti</name>
    <name type="common">Barrett's horny sponge</name>
    <dbReference type="NCBI Taxonomy" id="519541"/>
    <lineage>
        <taxon>Eukaryota</taxon>
        <taxon>Metazoa</taxon>
        <taxon>Porifera</taxon>
        <taxon>Demospongiae</taxon>
        <taxon>Heteroscleromorpha</taxon>
        <taxon>Tetractinellida</taxon>
        <taxon>Astrophorina</taxon>
        <taxon>Geodiidae</taxon>
        <taxon>Geodia</taxon>
    </lineage>
</organism>
<evidence type="ECO:0000259" key="6">
    <source>
        <dbReference type="PROSITE" id="PS50835"/>
    </source>
</evidence>
<proteinExistence type="predicted"/>
<dbReference type="InterPro" id="IPR007110">
    <property type="entry name" value="Ig-like_dom"/>
</dbReference>
<evidence type="ECO:0000256" key="4">
    <source>
        <dbReference type="ARBA" id="ARBA00023180"/>
    </source>
</evidence>
<dbReference type="GO" id="GO:0005886">
    <property type="term" value="C:plasma membrane"/>
    <property type="evidence" value="ECO:0007669"/>
    <property type="project" value="TreeGrafter"/>
</dbReference>
<accession>A0AA35XG14</accession>
<comment type="subcellular location">
    <subcellularLocation>
        <location evidence="1">Membrane</location>
        <topology evidence="1">Single-pass type I membrane protein</topology>
    </subcellularLocation>
</comment>
<dbReference type="GO" id="GO:0050839">
    <property type="term" value="F:cell adhesion molecule binding"/>
    <property type="evidence" value="ECO:0007669"/>
    <property type="project" value="TreeGrafter"/>
</dbReference>
<name>A0AA35XG14_GEOBA</name>
<keyword evidence="5" id="KW-0393">Immunoglobulin domain</keyword>
<feature type="domain" description="Fibronectin type-III" evidence="7">
    <location>
        <begin position="1"/>
        <end position="76"/>
    </location>
</feature>
<dbReference type="PANTHER" id="PTHR11640">
    <property type="entry name" value="NEPHRIN"/>
    <property type="match status" value="1"/>
</dbReference>
<dbReference type="EMBL" id="CASHTH010003792">
    <property type="protein sequence ID" value="CAI8049452.1"/>
    <property type="molecule type" value="Genomic_DNA"/>
</dbReference>
<gene>
    <name evidence="8" type="ORF">GBAR_LOCUS27223</name>
</gene>
<dbReference type="Pfam" id="PF13895">
    <property type="entry name" value="Ig_2"/>
    <property type="match status" value="1"/>
</dbReference>
<dbReference type="InterPro" id="IPR036116">
    <property type="entry name" value="FN3_sf"/>
</dbReference>
<reference evidence="8" key="1">
    <citation type="submission" date="2023-03" db="EMBL/GenBank/DDBJ databases">
        <authorList>
            <person name="Steffen K."/>
            <person name="Cardenas P."/>
        </authorList>
    </citation>
    <scope>NUCLEOTIDE SEQUENCE</scope>
</reference>
<comment type="caution">
    <text evidence="8">The sequence shown here is derived from an EMBL/GenBank/DDBJ whole genome shotgun (WGS) entry which is preliminary data.</text>
</comment>
<dbReference type="SMART" id="SM00409">
    <property type="entry name" value="IG"/>
    <property type="match status" value="1"/>
</dbReference>
<dbReference type="GO" id="GO:0098609">
    <property type="term" value="P:cell-cell adhesion"/>
    <property type="evidence" value="ECO:0007669"/>
    <property type="project" value="TreeGrafter"/>
</dbReference>
<evidence type="ECO:0008006" key="10">
    <source>
        <dbReference type="Google" id="ProtNLM"/>
    </source>
</evidence>
<dbReference type="InterPro" id="IPR036179">
    <property type="entry name" value="Ig-like_dom_sf"/>
</dbReference>
<dbReference type="InterPro" id="IPR051275">
    <property type="entry name" value="Cell_adhesion_signaling"/>
</dbReference>